<sequence length="114" mass="12885">MSTKEFREQRSLIETEIFGRDFCNGLCPESGIRMDVRERFFGVVTVNYSPAGSIVKEGFRFEGSESGKARSLRLRKEASETWLCVMLMGEGARATAEPVFPSNSRIIFFEAQSE</sequence>
<evidence type="ECO:0000313" key="2">
    <source>
        <dbReference type="Proteomes" id="UP000887116"/>
    </source>
</evidence>
<proteinExistence type="predicted"/>
<comment type="caution">
    <text evidence="1">The sequence shown here is derived from an EMBL/GenBank/DDBJ whole genome shotgun (WGS) entry which is preliminary data.</text>
</comment>
<dbReference type="EMBL" id="BMAO01027592">
    <property type="protein sequence ID" value="GFR18256.1"/>
    <property type="molecule type" value="Genomic_DNA"/>
</dbReference>
<name>A0A8X6H6M6_TRICU</name>
<evidence type="ECO:0000313" key="1">
    <source>
        <dbReference type="EMBL" id="GFR18256.1"/>
    </source>
</evidence>
<organism evidence="1 2">
    <name type="scientific">Trichonephila clavata</name>
    <name type="common">Joro spider</name>
    <name type="synonym">Nephila clavata</name>
    <dbReference type="NCBI Taxonomy" id="2740835"/>
    <lineage>
        <taxon>Eukaryota</taxon>
        <taxon>Metazoa</taxon>
        <taxon>Ecdysozoa</taxon>
        <taxon>Arthropoda</taxon>
        <taxon>Chelicerata</taxon>
        <taxon>Arachnida</taxon>
        <taxon>Araneae</taxon>
        <taxon>Araneomorphae</taxon>
        <taxon>Entelegynae</taxon>
        <taxon>Araneoidea</taxon>
        <taxon>Nephilidae</taxon>
        <taxon>Trichonephila</taxon>
    </lineage>
</organism>
<accession>A0A8X6H6M6</accession>
<keyword evidence="2" id="KW-1185">Reference proteome</keyword>
<gene>
    <name evidence="1" type="ORF">TNCT_321721</name>
</gene>
<protein>
    <submittedName>
        <fullName evidence="1">Uncharacterized protein</fullName>
    </submittedName>
</protein>
<reference evidence="1" key="1">
    <citation type="submission" date="2020-07" db="EMBL/GenBank/DDBJ databases">
        <title>Multicomponent nature underlies the extraordinary mechanical properties of spider dragline silk.</title>
        <authorList>
            <person name="Kono N."/>
            <person name="Nakamura H."/>
            <person name="Mori M."/>
            <person name="Yoshida Y."/>
            <person name="Ohtoshi R."/>
            <person name="Malay A.D."/>
            <person name="Moran D.A.P."/>
            <person name="Tomita M."/>
            <person name="Numata K."/>
            <person name="Arakawa K."/>
        </authorList>
    </citation>
    <scope>NUCLEOTIDE SEQUENCE</scope>
</reference>
<dbReference type="Proteomes" id="UP000887116">
    <property type="component" value="Unassembled WGS sequence"/>
</dbReference>
<dbReference type="AlphaFoldDB" id="A0A8X6H6M6"/>